<dbReference type="EMBL" id="DS999641">
    <property type="protein sequence ID" value="EFE71533.2"/>
    <property type="molecule type" value="Genomic_DNA"/>
</dbReference>
<gene>
    <name evidence="2" type="ORF">SSFG_06771</name>
</gene>
<evidence type="ECO:0000313" key="2">
    <source>
        <dbReference type="EMBL" id="EFE71533.2"/>
    </source>
</evidence>
<evidence type="ECO:0000256" key="1">
    <source>
        <dbReference type="SAM" id="MobiDB-lite"/>
    </source>
</evidence>
<dbReference type="AlphaFoldDB" id="D6A3X9"/>
<feature type="region of interest" description="Disordered" evidence="1">
    <location>
        <begin position="1"/>
        <end position="46"/>
    </location>
</feature>
<evidence type="ECO:0000313" key="3">
    <source>
        <dbReference type="Proteomes" id="UP000003824"/>
    </source>
</evidence>
<protein>
    <submittedName>
        <fullName evidence="2">Predicted protein</fullName>
    </submittedName>
</protein>
<organism evidence="2 3">
    <name type="scientific">Streptomyces viridosporus (strain ATCC 14672 / DSM 40746 / JCM 4963 / KCTC 9882 / NRRL B-12104 / FH 1290)</name>
    <name type="common">Streptomyces ghanaensis</name>
    <dbReference type="NCBI Taxonomy" id="566461"/>
    <lineage>
        <taxon>Bacteria</taxon>
        <taxon>Bacillati</taxon>
        <taxon>Actinomycetota</taxon>
        <taxon>Actinomycetes</taxon>
        <taxon>Kitasatosporales</taxon>
        <taxon>Streptomycetaceae</taxon>
        <taxon>Streptomyces</taxon>
    </lineage>
</organism>
<reference evidence="3" key="1">
    <citation type="submission" date="2008-12" db="EMBL/GenBank/DDBJ databases">
        <title>Annotation of Streptomyces ghanaensis ATCC 14672.</title>
        <authorList>
            <consortium name="The Broad Institute Genome Sequencing Platform"/>
            <consortium name="Broad Institute Microbial Sequencing Center"/>
            <person name="Fischbach M."/>
            <person name="Ward D."/>
            <person name="Young S."/>
            <person name="Kodira C.D."/>
            <person name="Zeng Q."/>
            <person name="Koehrsen M."/>
            <person name="Godfrey P."/>
            <person name="Alvarado L."/>
            <person name="Berlin A.M."/>
            <person name="Borenstein D."/>
            <person name="Chen Z."/>
            <person name="Engels R."/>
            <person name="Freedman E."/>
            <person name="Gellesch M."/>
            <person name="Goldberg J."/>
            <person name="Griggs A."/>
            <person name="Gujja S."/>
            <person name="Heiman D.I."/>
            <person name="Hepburn T.A."/>
            <person name="Howarth C."/>
            <person name="Jen D."/>
            <person name="Larson L."/>
            <person name="Lewis B."/>
            <person name="Mehta T."/>
            <person name="Park D."/>
            <person name="Pearson M."/>
            <person name="Roberts A."/>
            <person name="Saif S."/>
            <person name="Shea T.D."/>
            <person name="Shenoy N."/>
            <person name="Sisk P."/>
            <person name="Stolte C."/>
            <person name="Sykes S.N."/>
            <person name="Walk T."/>
            <person name="White J."/>
            <person name="Yandava C."/>
            <person name="Straight P."/>
            <person name="Clardy J."/>
            <person name="Hung D."/>
            <person name="Kolter R."/>
            <person name="Mekalanos J."/>
            <person name="Walker S."/>
            <person name="Walsh C.T."/>
            <person name="Wieland B.L.C."/>
            <person name="Ilzarbe M."/>
            <person name="Galagan J."/>
            <person name="Nusbaum C."/>
            <person name="Birren B."/>
        </authorList>
    </citation>
    <scope>NUCLEOTIDE SEQUENCE [LARGE SCALE GENOMIC DNA]</scope>
    <source>
        <strain evidence="3">ATCC 14672 / DSM 40746 / JCM 4963 / KCTC 9882 / NRRL B-12104 / FH 1290</strain>
    </source>
</reference>
<accession>D6A3X9</accession>
<sequence>MNAVSTACPADRFPDRADHGHSDRPRVPMGGLEASAVEPVHRNGVR</sequence>
<proteinExistence type="predicted"/>
<dbReference type="Proteomes" id="UP000003824">
    <property type="component" value="Unassembled WGS sequence"/>
</dbReference>
<name>D6A3X9_STRV1</name>
<feature type="compositionally biased region" description="Basic and acidic residues" evidence="1">
    <location>
        <begin position="12"/>
        <end position="26"/>
    </location>
</feature>